<organism evidence="3 4">
    <name type="scientific">Cuscuta europaea</name>
    <name type="common">European dodder</name>
    <dbReference type="NCBI Taxonomy" id="41803"/>
    <lineage>
        <taxon>Eukaryota</taxon>
        <taxon>Viridiplantae</taxon>
        <taxon>Streptophyta</taxon>
        <taxon>Embryophyta</taxon>
        <taxon>Tracheophyta</taxon>
        <taxon>Spermatophyta</taxon>
        <taxon>Magnoliopsida</taxon>
        <taxon>eudicotyledons</taxon>
        <taxon>Gunneridae</taxon>
        <taxon>Pentapetalae</taxon>
        <taxon>asterids</taxon>
        <taxon>lamiids</taxon>
        <taxon>Solanales</taxon>
        <taxon>Convolvulaceae</taxon>
        <taxon>Cuscuteae</taxon>
        <taxon>Cuscuta</taxon>
        <taxon>Cuscuta subgen. Cuscuta</taxon>
    </lineage>
</organism>
<feature type="coiled-coil region" evidence="1">
    <location>
        <begin position="75"/>
        <end position="109"/>
    </location>
</feature>
<evidence type="ECO:0000313" key="4">
    <source>
        <dbReference type="Proteomes" id="UP001152484"/>
    </source>
</evidence>
<protein>
    <submittedName>
        <fullName evidence="3">Uncharacterized protein</fullName>
    </submittedName>
</protein>
<dbReference type="AlphaFoldDB" id="A0A9P1E5P2"/>
<reference evidence="3" key="1">
    <citation type="submission" date="2022-07" db="EMBL/GenBank/DDBJ databases">
        <authorList>
            <person name="Macas J."/>
            <person name="Novak P."/>
            <person name="Neumann P."/>
        </authorList>
    </citation>
    <scope>NUCLEOTIDE SEQUENCE</scope>
</reference>
<dbReference type="Proteomes" id="UP001152484">
    <property type="component" value="Unassembled WGS sequence"/>
</dbReference>
<evidence type="ECO:0000256" key="2">
    <source>
        <dbReference type="SAM" id="MobiDB-lite"/>
    </source>
</evidence>
<accession>A0A9P1E5P2</accession>
<keyword evidence="1" id="KW-0175">Coiled coil</keyword>
<name>A0A9P1E5P2_CUSEU</name>
<feature type="region of interest" description="Disordered" evidence="2">
    <location>
        <begin position="213"/>
        <end position="236"/>
    </location>
</feature>
<evidence type="ECO:0000313" key="3">
    <source>
        <dbReference type="EMBL" id="CAH9081049.1"/>
    </source>
</evidence>
<proteinExistence type="predicted"/>
<comment type="caution">
    <text evidence="3">The sequence shown here is derived from an EMBL/GenBank/DDBJ whole genome shotgun (WGS) entry which is preliminary data.</text>
</comment>
<keyword evidence="4" id="KW-1185">Reference proteome</keyword>
<dbReference type="EMBL" id="CAMAPE010000014">
    <property type="protein sequence ID" value="CAH9081049.1"/>
    <property type="molecule type" value="Genomic_DNA"/>
</dbReference>
<feature type="compositionally biased region" description="Acidic residues" evidence="2">
    <location>
        <begin position="223"/>
        <end position="232"/>
    </location>
</feature>
<dbReference type="OrthoDB" id="1321796at2759"/>
<evidence type="ECO:0000256" key="1">
    <source>
        <dbReference type="SAM" id="Coils"/>
    </source>
</evidence>
<sequence length="271" mass="30252">MKTMILSSVRLGAFILMESNKRQQREIAHLKEFEEKAASADEAMSCLGRLQGDFVALQRRADAADAAKEEAVAKLAEEKSAREAERLRADEAERAKAEAEAAAVKAVDDAVAKFLAEGWRADERLPWCYEVVAAKLEDWGQNSPADQEYFEREMSVYYNMGQHRMQRLIYRRLSRALGTLNYTRGWARRNMRLPRLMRNPEEQINLPLCDRQAPIESSGFGEPEYEEDDYLDDTATSAVEAGLDAGADGGAELVAEEDVVGHAADEAATEA</sequence>
<gene>
    <name evidence="3" type="ORF">CEURO_LOCUS7707</name>
</gene>